<keyword evidence="4" id="KW-0804">Transcription</keyword>
<dbReference type="EnsemblPlants" id="OB03G34400.1">
    <property type="protein sequence ID" value="OB03G34400.1"/>
    <property type="gene ID" value="OB03G34400"/>
</dbReference>
<accession>J3LQW4</accession>
<dbReference type="OMA" id="FELMVIN"/>
<dbReference type="PROSITE" id="PS50863">
    <property type="entry name" value="B3"/>
    <property type="match status" value="1"/>
</dbReference>
<name>J3LQW4_ORYBR</name>
<evidence type="ECO:0000256" key="6">
    <source>
        <dbReference type="SAM" id="MobiDB-lite"/>
    </source>
</evidence>
<reference evidence="8" key="2">
    <citation type="submission" date="2013-04" db="UniProtKB">
        <authorList>
            <consortium name="EnsemblPlants"/>
        </authorList>
    </citation>
    <scope>IDENTIFICATION</scope>
</reference>
<feature type="compositionally biased region" description="Acidic residues" evidence="6">
    <location>
        <begin position="145"/>
        <end position="154"/>
    </location>
</feature>
<dbReference type="Proteomes" id="UP000006038">
    <property type="component" value="Chromosome 3"/>
</dbReference>
<dbReference type="Gene3D" id="2.40.330.10">
    <property type="entry name" value="DNA-binding pseudobarrel domain"/>
    <property type="match status" value="1"/>
</dbReference>
<dbReference type="GO" id="GO:0003677">
    <property type="term" value="F:DNA binding"/>
    <property type="evidence" value="ECO:0007669"/>
    <property type="project" value="UniProtKB-KW"/>
</dbReference>
<dbReference type="Pfam" id="PF02362">
    <property type="entry name" value="B3"/>
    <property type="match status" value="1"/>
</dbReference>
<proteinExistence type="predicted"/>
<dbReference type="SMART" id="SM01019">
    <property type="entry name" value="B3"/>
    <property type="match status" value="1"/>
</dbReference>
<dbReference type="InterPro" id="IPR015300">
    <property type="entry name" value="DNA-bd_pseudobarrel_sf"/>
</dbReference>
<evidence type="ECO:0000313" key="8">
    <source>
        <dbReference type="EnsemblPlants" id="OB03G34400.1"/>
    </source>
</evidence>
<keyword evidence="5" id="KW-0539">Nucleus</keyword>
<feature type="region of interest" description="Disordered" evidence="6">
    <location>
        <begin position="131"/>
        <end position="154"/>
    </location>
</feature>
<dbReference type="PANTHER" id="PTHR31920:SF60">
    <property type="entry name" value="TF-B3 DOMAIN-CONTAINING PROTEIN"/>
    <property type="match status" value="1"/>
</dbReference>
<evidence type="ECO:0000256" key="2">
    <source>
        <dbReference type="ARBA" id="ARBA00023015"/>
    </source>
</evidence>
<dbReference type="STRING" id="4533.J3LQW4"/>
<evidence type="ECO:0000313" key="9">
    <source>
        <dbReference type="Proteomes" id="UP000006038"/>
    </source>
</evidence>
<comment type="subcellular location">
    <subcellularLocation>
        <location evidence="1">Nucleus</location>
    </subcellularLocation>
</comment>
<dbReference type="PANTHER" id="PTHR31920">
    <property type="entry name" value="B3 DOMAIN-CONTAINING"/>
    <property type="match status" value="1"/>
</dbReference>
<dbReference type="SUPFAM" id="SSF101936">
    <property type="entry name" value="DNA-binding pseudobarrel domain"/>
    <property type="match status" value="1"/>
</dbReference>
<dbReference type="InterPro" id="IPR050655">
    <property type="entry name" value="Plant_B3_domain"/>
</dbReference>
<dbReference type="CDD" id="cd10017">
    <property type="entry name" value="B3_DNA"/>
    <property type="match status" value="1"/>
</dbReference>
<dbReference type="InterPro" id="IPR003340">
    <property type="entry name" value="B3_DNA-bd"/>
</dbReference>
<evidence type="ECO:0000256" key="4">
    <source>
        <dbReference type="ARBA" id="ARBA00023163"/>
    </source>
</evidence>
<dbReference type="GO" id="GO:0005634">
    <property type="term" value="C:nucleus"/>
    <property type="evidence" value="ECO:0007669"/>
    <property type="project" value="UniProtKB-SubCell"/>
</dbReference>
<keyword evidence="3" id="KW-0238">DNA-binding</keyword>
<dbReference type="Gramene" id="OB03G34400.1">
    <property type="protein sequence ID" value="OB03G34400.1"/>
    <property type="gene ID" value="OB03G34400"/>
</dbReference>
<evidence type="ECO:0000256" key="5">
    <source>
        <dbReference type="ARBA" id="ARBA00023242"/>
    </source>
</evidence>
<dbReference type="HOGENOM" id="CLU_1241767_0_0_1"/>
<dbReference type="AlphaFoldDB" id="J3LQW4"/>
<keyword evidence="9" id="KW-1185">Reference proteome</keyword>
<evidence type="ECO:0000259" key="7">
    <source>
        <dbReference type="PROSITE" id="PS50863"/>
    </source>
</evidence>
<sequence length="223" mass="24662">MGTLKMGKNCSVCKEWQEHCYWSHMADDSKHFLKHMAGDFTESMTVPARFADNFNGHISEEVNLRPPSGKTWSIGVASSGAGEVVLQSGWKEFVDGNSVQEGDCLLFRYSGVSSFDVLIFDPSGCEKASPHFAESHGGAGRNQDECEAKEDDDDEDVVKGVVEGGYYFGRNGRVGEYNLREEDKEEISRFPVPLHPGNPVFVHVIHAAHIRTSRYSILASDSP</sequence>
<organism evidence="8">
    <name type="scientific">Oryza brachyantha</name>
    <name type="common">malo sina</name>
    <dbReference type="NCBI Taxonomy" id="4533"/>
    <lineage>
        <taxon>Eukaryota</taxon>
        <taxon>Viridiplantae</taxon>
        <taxon>Streptophyta</taxon>
        <taxon>Embryophyta</taxon>
        <taxon>Tracheophyta</taxon>
        <taxon>Spermatophyta</taxon>
        <taxon>Magnoliopsida</taxon>
        <taxon>Liliopsida</taxon>
        <taxon>Poales</taxon>
        <taxon>Poaceae</taxon>
        <taxon>BOP clade</taxon>
        <taxon>Oryzoideae</taxon>
        <taxon>Oryzeae</taxon>
        <taxon>Oryzinae</taxon>
        <taxon>Oryza</taxon>
    </lineage>
</organism>
<evidence type="ECO:0000256" key="1">
    <source>
        <dbReference type="ARBA" id="ARBA00004123"/>
    </source>
</evidence>
<keyword evidence="2" id="KW-0805">Transcription regulation</keyword>
<protein>
    <recommendedName>
        <fullName evidence="7">TF-B3 domain-containing protein</fullName>
    </recommendedName>
</protein>
<dbReference type="eggNOG" id="ENOG502QT0X">
    <property type="taxonomic scope" value="Eukaryota"/>
</dbReference>
<feature type="domain" description="TF-B3" evidence="7">
    <location>
        <begin position="29"/>
        <end position="123"/>
    </location>
</feature>
<evidence type="ECO:0000256" key="3">
    <source>
        <dbReference type="ARBA" id="ARBA00023125"/>
    </source>
</evidence>
<reference evidence="8" key="1">
    <citation type="journal article" date="2013" name="Nat. Commun.">
        <title>Whole-genome sequencing of Oryza brachyantha reveals mechanisms underlying Oryza genome evolution.</title>
        <authorList>
            <person name="Chen J."/>
            <person name="Huang Q."/>
            <person name="Gao D."/>
            <person name="Wang J."/>
            <person name="Lang Y."/>
            <person name="Liu T."/>
            <person name="Li B."/>
            <person name="Bai Z."/>
            <person name="Luis Goicoechea J."/>
            <person name="Liang C."/>
            <person name="Chen C."/>
            <person name="Zhang W."/>
            <person name="Sun S."/>
            <person name="Liao Y."/>
            <person name="Zhang X."/>
            <person name="Yang L."/>
            <person name="Song C."/>
            <person name="Wang M."/>
            <person name="Shi J."/>
            <person name="Liu G."/>
            <person name="Liu J."/>
            <person name="Zhou H."/>
            <person name="Zhou W."/>
            <person name="Yu Q."/>
            <person name="An N."/>
            <person name="Chen Y."/>
            <person name="Cai Q."/>
            <person name="Wang B."/>
            <person name="Liu B."/>
            <person name="Min J."/>
            <person name="Huang Y."/>
            <person name="Wu H."/>
            <person name="Li Z."/>
            <person name="Zhang Y."/>
            <person name="Yin Y."/>
            <person name="Song W."/>
            <person name="Jiang J."/>
            <person name="Jackson S.A."/>
            <person name="Wing R.A."/>
            <person name="Wang J."/>
            <person name="Chen M."/>
        </authorList>
    </citation>
    <scope>NUCLEOTIDE SEQUENCE [LARGE SCALE GENOMIC DNA]</scope>
    <source>
        <strain evidence="8">cv. IRGC 101232</strain>
    </source>
</reference>